<comment type="caution">
    <text evidence="2">The sequence shown here is derived from an EMBL/GenBank/DDBJ whole genome shotgun (WGS) entry which is preliminary data.</text>
</comment>
<dbReference type="SUPFAM" id="SSF52540">
    <property type="entry name" value="P-loop containing nucleoside triphosphate hydrolases"/>
    <property type="match status" value="1"/>
</dbReference>
<name>A0AAV1M2V8_9NEOP</name>
<evidence type="ECO:0000313" key="3">
    <source>
        <dbReference type="Proteomes" id="UP001314205"/>
    </source>
</evidence>
<protein>
    <submittedName>
        <fullName evidence="2">Uncharacterized protein</fullName>
    </submittedName>
</protein>
<dbReference type="Proteomes" id="UP001314205">
    <property type="component" value="Unassembled WGS sequence"/>
</dbReference>
<dbReference type="Gene3D" id="3.60.10.10">
    <property type="entry name" value="Endonuclease/exonuclease/phosphatase"/>
    <property type="match status" value="1"/>
</dbReference>
<gene>
    <name evidence="2" type="ORF">PARMNEM_LOCUS19466</name>
</gene>
<dbReference type="InterPro" id="IPR036691">
    <property type="entry name" value="Endo/exonu/phosph_ase_sf"/>
</dbReference>
<organism evidence="2 3">
    <name type="scientific">Parnassius mnemosyne</name>
    <name type="common">clouded apollo</name>
    <dbReference type="NCBI Taxonomy" id="213953"/>
    <lineage>
        <taxon>Eukaryota</taxon>
        <taxon>Metazoa</taxon>
        <taxon>Ecdysozoa</taxon>
        <taxon>Arthropoda</taxon>
        <taxon>Hexapoda</taxon>
        <taxon>Insecta</taxon>
        <taxon>Pterygota</taxon>
        <taxon>Neoptera</taxon>
        <taxon>Endopterygota</taxon>
        <taxon>Lepidoptera</taxon>
        <taxon>Glossata</taxon>
        <taxon>Ditrysia</taxon>
        <taxon>Papilionoidea</taxon>
        <taxon>Papilionidae</taxon>
        <taxon>Parnassiinae</taxon>
        <taxon>Parnassini</taxon>
        <taxon>Parnassius</taxon>
        <taxon>Driopa</taxon>
    </lineage>
</organism>
<dbReference type="PANTHER" id="PTHR47642">
    <property type="entry name" value="ATP-DEPENDENT DNA HELICASE"/>
    <property type="match status" value="1"/>
</dbReference>
<dbReference type="AlphaFoldDB" id="A0AAV1M2V8"/>
<proteinExistence type="predicted"/>
<evidence type="ECO:0000313" key="2">
    <source>
        <dbReference type="EMBL" id="CAK1600747.1"/>
    </source>
</evidence>
<dbReference type="EMBL" id="CAVLGL010000126">
    <property type="protein sequence ID" value="CAK1600747.1"/>
    <property type="molecule type" value="Genomic_DNA"/>
</dbReference>
<feature type="region of interest" description="Disordered" evidence="1">
    <location>
        <begin position="166"/>
        <end position="185"/>
    </location>
</feature>
<evidence type="ECO:0000256" key="1">
    <source>
        <dbReference type="SAM" id="MobiDB-lite"/>
    </source>
</evidence>
<dbReference type="InterPro" id="IPR051055">
    <property type="entry name" value="PIF1_helicase"/>
</dbReference>
<reference evidence="2 3" key="1">
    <citation type="submission" date="2023-11" db="EMBL/GenBank/DDBJ databases">
        <authorList>
            <person name="Hedman E."/>
            <person name="Englund M."/>
            <person name="Stromberg M."/>
            <person name="Nyberg Akerstrom W."/>
            <person name="Nylinder S."/>
            <person name="Jareborg N."/>
            <person name="Kallberg Y."/>
            <person name="Kronander E."/>
        </authorList>
    </citation>
    <scope>NUCLEOTIDE SEQUENCE [LARGE SCALE GENOMIC DNA]</scope>
</reference>
<keyword evidence="3" id="KW-1185">Reference proteome</keyword>
<dbReference type="InterPro" id="IPR027417">
    <property type="entry name" value="P-loop_NTPase"/>
</dbReference>
<sequence>MPINQLGGLILWHIINYIPLVRVVQQTDERFSTILTKIGDGLQLSNDNISLIETRHKTQAWCKENVPDAVRLYYSNNEVDSYNQCAILDAYNCLSHDIMLGYSNEQEKRQYQGKLHKMTVAETDGLPYLLPLAEGYPYMITSNIDVADGLVNGAIGVLRHIKRQQPNVDDNSAEAGPSTSTTSPADREEIATLWFEFPEETTGTRAKVKCRPYVRSYPNTLSTNWVPVQKKIVNITLTKTIKCKRKECPCVPACAITIHKSQGGTFAVIVYKYLSKQPQQLVYVALSQVTSIEGLHIITKKDAPFRFKDGREGNDSQTTRDIRNDYIRLRGHTLRTITDNAVKFCNDSNNAGQTFIKNLNSQSLPAHFADIEKDTNNRLDSETNAAGGVAIYRNLSSTSTAKSLNVELSNTTRLIRNTGDVCLAEVTCFTADTTFKMALGAVYIHPGSLASISNISVLLHKALFPYVYNSQYVHAIIEVDTDVPILLCGDFNTNVKNDETFLKFMKDRFNLDCTSDVNKSTTLRGTTIDLTFSRHITLETLHFISYFSYHRPILNRITQIVRS</sequence>
<dbReference type="SUPFAM" id="SSF56219">
    <property type="entry name" value="DNase I-like"/>
    <property type="match status" value="1"/>
</dbReference>
<accession>A0AAV1M2V8</accession>